<accession>A0A5B1CKD0</accession>
<dbReference type="OrthoDB" id="9794403at2"/>
<dbReference type="InterPro" id="IPR002686">
    <property type="entry name" value="Transposase_17"/>
</dbReference>
<dbReference type="SUPFAM" id="SSF143422">
    <property type="entry name" value="Transposase IS200-like"/>
    <property type="match status" value="1"/>
</dbReference>
<dbReference type="GO" id="GO:0043565">
    <property type="term" value="F:sequence-specific DNA binding"/>
    <property type="evidence" value="ECO:0007669"/>
    <property type="project" value="TreeGrafter"/>
</dbReference>
<name>A0A5B1CKD0_9BACT</name>
<dbReference type="Proteomes" id="UP000322699">
    <property type="component" value="Unassembled WGS sequence"/>
</dbReference>
<dbReference type="InterPro" id="IPR052715">
    <property type="entry name" value="RAYT_transposase"/>
</dbReference>
<dbReference type="EMBL" id="VRLW01000001">
    <property type="protein sequence ID" value="KAA1261508.1"/>
    <property type="molecule type" value="Genomic_DNA"/>
</dbReference>
<dbReference type="AlphaFoldDB" id="A0A5B1CKD0"/>
<comment type="caution">
    <text evidence="2">The sequence shown here is derived from an EMBL/GenBank/DDBJ whole genome shotgun (WGS) entry which is preliminary data.</text>
</comment>
<evidence type="ECO:0000259" key="1">
    <source>
        <dbReference type="SMART" id="SM01321"/>
    </source>
</evidence>
<reference evidence="2 3" key="1">
    <citation type="submission" date="2019-08" db="EMBL/GenBank/DDBJ databases">
        <title>Deep-cultivation of Planctomycetes and their phenomic and genomic characterization uncovers novel biology.</title>
        <authorList>
            <person name="Wiegand S."/>
            <person name="Jogler M."/>
            <person name="Boedeker C."/>
            <person name="Pinto D."/>
            <person name="Vollmers J."/>
            <person name="Rivas-Marin E."/>
            <person name="Kohn T."/>
            <person name="Peeters S.H."/>
            <person name="Heuer A."/>
            <person name="Rast P."/>
            <person name="Oberbeckmann S."/>
            <person name="Bunk B."/>
            <person name="Jeske O."/>
            <person name="Meyerdierks A."/>
            <person name="Storesund J.E."/>
            <person name="Kallscheuer N."/>
            <person name="Luecker S."/>
            <person name="Lage O.M."/>
            <person name="Pohl T."/>
            <person name="Merkel B.J."/>
            <person name="Hornburger P."/>
            <person name="Mueller R.-W."/>
            <person name="Bruemmer F."/>
            <person name="Labrenz M."/>
            <person name="Spormann A.M."/>
            <person name="Op Den Camp H."/>
            <person name="Overmann J."/>
            <person name="Amann R."/>
            <person name="Jetten M.S.M."/>
            <person name="Mascher T."/>
            <person name="Medema M.H."/>
            <person name="Devos D.P."/>
            <person name="Kaster A.-K."/>
            <person name="Ovreas L."/>
            <person name="Rohde M."/>
            <person name="Galperin M.Y."/>
            <person name="Jogler C."/>
        </authorList>
    </citation>
    <scope>NUCLEOTIDE SEQUENCE [LARGE SCALE GENOMIC DNA]</scope>
    <source>
        <strain evidence="2 3">LF1</strain>
    </source>
</reference>
<organism evidence="2 3">
    <name type="scientific">Rubripirellula obstinata</name>
    <dbReference type="NCBI Taxonomy" id="406547"/>
    <lineage>
        <taxon>Bacteria</taxon>
        <taxon>Pseudomonadati</taxon>
        <taxon>Planctomycetota</taxon>
        <taxon>Planctomycetia</taxon>
        <taxon>Pirellulales</taxon>
        <taxon>Pirellulaceae</taxon>
        <taxon>Rubripirellula</taxon>
    </lineage>
</organism>
<evidence type="ECO:0000313" key="3">
    <source>
        <dbReference type="Proteomes" id="UP000322699"/>
    </source>
</evidence>
<proteinExistence type="predicted"/>
<feature type="domain" description="Transposase IS200-like" evidence="1">
    <location>
        <begin position="106"/>
        <end position="211"/>
    </location>
</feature>
<dbReference type="Gene3D" id="3.30.70.1290">
    <property type="entry name" value="Transposase IS200-like"/>
    <property type="match status" value="1"/>
</dbReference>
<dbReference type="InterPro" id="IPR036515">
    <property type="entry name" value="Transposase_17_sf"/>
</dbReference>
<protein>
    <recommendedName>
        <fullName evidence="1">Transposase IS200-like domain-containing protein</fullName>
    </recommendedName>
</protein>
<dbReference type="GO" id="GO:0004803">
    <property type="term" value="F:transposase activity"/>
    <property type="evidence" value="ECO:0007669"/>
    <property type="project" value="InterPro"/>
</dbReference>
<dbReference type="SMART" id="SM01321">
    <property type="entry name" value="Y1_Tnp"/>
    <property type="match status" value="1"/>
</dbReference>
<dbReference type="PANTHER" id="PTHR36966">
    <property type="entry name" value="REP-ASSOCIATED TYROSINE TRANSPOSASE"/>
    <property type="match status" value="1"/>
</dbReference>
<dbReference type="PANTHER" id="PTHR36966:SF1">
    <property type="entry name" value="REP-ASSOCIATED TYROSINE TRANSPOSASE"/>
    <property type="match status" value="1"/>
</dbReference>
<keyword evidence="3" id="KW-1185">Reference proteome</keyword>
<dbReference type="RefSeq" id="WP_068265047.1">
    <property type="nucleotide sequence ID" value="NZ_LWSK01000075.1"/>
</dbReference>
<dbReference type="GO" id="GO:0006313">
    <property type="term" value="P:DNA transposition"/>
    <property type="evidence" value="ECO:0007669"/>
    <property type="project" value="InterPro"/>
</dbReference>
<gene>
    <name evidence="2" type="ORF">LF1_40580</name>
</gene>
<evidence type="ECO:0000313" key="2">
    <source>
        <dbReference type="EMBL" id="KAA1261508.1"/>
    </source>
</evidence>
<sequence>MSQQRVIFNCLDRQADIEKTVTNLPHWFQAGAAMFITFRMADSMPKEAVLRWQAEMQAWLRSHRLPIKLAEKMEGSSVHAKLLRSLPIAQQNAFMKMRDRAWHFQLDQCHGKCLLRQRKFAEIVAKAILYYDGEKYDIDRLVVMPNHVHAITQFYDGHDLGVISQSWLRYTARQINFECNLKGELWQGRPFDHIIRSPEQFEYLQQYIMDNPRKASLPDGEFLYWQRV</sequence>